<dbReference type="RefSeq" id="WP_381507829.1">
    <property type="nucleotide sequence ID" value="NZ_JBHUOM010000042.1"/>
</dbReference>
<evidence type="ECO:0000313" key="1">
    <source>
        <dbReference type="EMBL" id="MFD2937595.1"/>
    </source>
</evidence>
<gene>
    <name evidence="1" type="ORF">ACFS25_27735</name>
</gene>
<reference evidence="2" key="1">
    <citation type="journal article" date="2019" name="Int. J. Syst. Evol. Microbiol.">
        <title>The Global Catalogue of Microorganisms (GCM) 10K type strain sequencing project: providing services to taxonomists for standard genome sequencing and annotation.</title>
        <authorList>
            <consortium name="The Broad Institute Genomics Platform"/>
            <consortium name="The Broad Institute Genome Sequencing Center for Infectious Disease"/>
            <person name="Wu L."/>
            <person name="Ma J."/>
        </authorList>
    </citation>
    <scope>NUCLEOTIDE SEQUENCE [LARGE SCALE GENOMIC DNA]</scope>
    <source>
        <strain evidence="2">KCTC 52490</strain>
    </source>
</reference>
<sequence length="79" mass="8662">MLSLMVELGVTLELHLDSPTGTLVGTSPPVSAAKTTKYSTIKIASLPTSDFHTRYIIGRNTRAKVDEPLLHISRIQFQP</sequence>
<dbReference type="Proteomes" id="UP001597512">
    <property type="component" value="Unassembled WGS sequence"/>
</dbReference>
<name>A0ABW6ATN2_9BACT</name>
<dbReference type="EMBL" id="JBHUOM010000042">
    <property type="protein sequence ID" value="MFD2937595.1"/>
    <property type="molecule type" value="Genomic_DNA"/>
</dbReference>
<protein>
    <submittedName>
        <fullName evidence="1">Uncharacterized protein</fullName>
    </submittedName>
</protein>
<organism evidence="1 2">
    <name type="scientific">Spirosoma flavum</name>
    <dbReference type="NCBI Taxonomy" id="2048557"/>
    <lineage>
        <taxon>Bacteria</taxon>
        <taxon>Pseudomonadati</taxon>
        <taxon>Bacteroidota</taxon>
        <taxon>Cytophagia</taxon>
        <taxon>Cytophagales</taxon>
        <taxon>Cytophagaceae</taxon>
        <taxon>Spirosoma</taxon>
    </lineage>
</organism>
<comment type="caution">
    <text evidence="1">The sequence shown here is derived from an EMBL/GenBank/DDBJ whole genome shotgun (WGS) entry which is preliminary data.</text>
</comment>
<keyword evidence="2" id="KW-1185">Reference proteome</keyword>
<evidence type="ECO:0000313" key="2">
    <source>
        <dbReference type="Proteomes" id="UP001597512"/>
    </source>
</evidence>
<proteinExistence type="predicted"/>
<accession>A0ABW6ATN2</accession>